<evidence type="ECO:0000256" key="3">
    <source>
        <dbReference type="ARBA" id="ARBA00022679"/>
    </source>
</evidence>
<dbReference type="GO" id="GO:0016757">
    <property type="term" value="F:glycosyltransferase activity"/>
    <property type="evidence" value="ECO:0007669"/>
    <property type="project" value="UniProtKB-KW"/>
</dbReference>
<dbReference type="EMBL" id="JH603170">
    <property type="protein sequence ID" value="EIC20502.1"/>
    <property type="molecule type" value="Genomic_DNA"/>
</dbReference>
<dbReference type="InterPro" id="IPR029489">
    <property type="entry name" value="OGT/SEC/SPY_C"/>
</dbReference>
<dbReference type="Gene3D" id="3.40.50.11380">
    <property type="match status" value="1"/>
</dbReference>
<evidence type="ECO:0000256" key="4">
    <source>
        <dbReference type="ARBA" id="ARBA00022737"/>
    </source>
</evidence>
<comment type="pathway">
    <text evidence="1">Protein modification; protein glycosylation.</text>
</comment>
<reference evidence="7 8" key="2">
    <citation type="submission" date="2011-11" db="EMBL/GenBank/DDBJ databases">
        <authorList>
            <consortium name="US DOE Joint Genome Institute"/>
            <person name="Lucas S."/>
            <person name="Han J."/>
            <person name="Lapidus A."/>
            <person name="Cheng J.-F."/>
            <person name="Goodwin L."/>
            <person name="Pitluck S."/>
            <person name="Peters L."/>
            <person name="Ovchinnikova G."/>
            <person name="Zhang X."/>
            <person name="Detter J.C."/>
            <person name="Han C."/>
            <person name="Tapia R."/>
            <person name="Land M."/>
            <person name="Hauser L."/>
            <person name="Kyrpides N."/>
            <person name="Ivanova N."/>
            <person name="Pagani I."/>
            <person name="Vogl K."/>
            <person name="Liu Z."/>
            <person name="Overmann J."/>
            <person name="Frigaard N.-U."/>
            <person name="Bryant D."/>
            <person name="Woyke T."/>
        </authorList>
    </citation>
    <scope>NUCLEOTIDE SEQUENCE [LARGE SCALE GENOMIC DNA]</scope>
    <source>
        <strain evidence="7 8">970</strain>
    </source>
</reference>
<dbReference type="PANTHER" id="PTHR44835:SF1">
    <property type="entry name" value="PROTEIN O-GLCNAC TRANSFERASE"/>
    <property type="match status" value="1"/>
</dbReference>
<evidence type="ECO:0000313" key="8">
    <source>
        <dbReference type="Proteomes" id="UP000002964"/>
    </source>
</evidence>
<dbReference type="Pfam" id="PF13844">
    <property type="entry name" value="Glyco_transf_41"/>
    <property type="match status" value="1"/>
</dbReference>
<dbReference type="eggNOG" id="COG3914">
    <property type="taxonomic scope" value="Bacteria"/>
</dbReference>
<name>H8Z595_9GAMM</name>
<dbReference type="AlphaFoldDB" id="H8Z595"/>
<dbReference type="PANTHER" id="PTHR44835">
    <property type="entry name" value="UDP-N-ACETYLGLUCOSAMINE--PEPTIDE N-ACETYLGLUCOSAMINYLTRANSFERASE SPINDLY-RELATED"/>
    <property type="match status" value="1"/>
</dbReference>
<dbReference type="STRING" id="631362.Thi970DRAFT_04140"/>
<accession>H8Z595</accession>
<proteinExistence type="predicted"/>
<protein>
    <recommendedName>
        <fullName evidence="6">O-GlcNAc transferase C-terminal domain-containing protein</fullName>
    </recommendedName>
</protein>
<keyword evidence="2" id="KW-0328">Glycosyltransferase</keyword>
<reference evidence="8" key="1">
    <citation type="submission" date="2011-06" db="EMBL/GenBank/DDBJ databases">
        <authorList>
            <consortium name="US DOE Joint Genome Institute (JGI-PGF)"/>
            <person name="Lucas S."/>
            <person name="Han J."/>
            <person name="Lapidus A."/>
            <person name="Cheng J.-F."/>
            <person name="Goodwin L."/>
            <person name="Pitluck S."/>
            <person name="Peters L."/>
            <person name="Land M.L."/>
            <person name="Hauser L."/>
            <person name="Vogl K."/>
            <person name="Liu Z."/>
            <person name="Overmann J."/>
            <person name="Frigaard N.-U."/>
            <person name="Bryant D.A."/>
            <person name="Woyke T.J."/>
        </authorList>
    </citation>
    <scope>NUCLEOTIDE SEQUENCE [LARGE SCALE GENOMIC DNA]</scope>
    <source>
        <strain evidence="8">970</strain>
    </source>
</reference>
<dbReference type="InterPro" id="IPR051939">
    <property type="entry name" value="Glycosyltr_41/O-GlcNAc_trsf"/>
</dbReference>
<organism evidence="7 8">
    <name type="scientific">Thiorhodovibrio frisius</name>
    <dbReference type="NCBI Taxonomy" id="631362"/>
    <lineage>
        <taxon>Bacteria</taxon>
        <taxon>Pseudomonadati</taxon>
        <taxon>Pseudomonadota</taxon>
        <taxon>Gammaproteobacteria</taxon>
        <taxon>Chromatiales</taxon>
        <taxon>Chromatiaceae</taxon>
        <taxon>Thiorhodovibrio</taxon>
    </lineage>
</organism>
<keyword evidence="8" id="KW-1185">Reference proteome</keyword>
<evidence type="ECO:0000256" key="2">
    <source>
        <dbReference type="ARBA" id="ARBA00022676"/>
    </source>
</evidence>
<keyword evidence="3" id="KW-0808">Transferase</keyword>
<dbReference type="HOGENOM" id="CLU_1102386_0_0_6"/>
<dbReference type="OrthoDB" id="7058953at2"/>
<evidence type="ECO:0000259" key="6">
    <source>
        <dbReference type="Pfam" id="PF13844"/>
    </source>
</evidence>
<dbReference type="Proteomes" id="UP000002964">
    <property type="component" value="Unassembled WGS sequence"/>
</dbReference>
<evidence type="ECO:0000256" key="1">
    <source>
        <dbReference type="ARBA" id="ARBA00004922"/>
    </source>
</evidence>
<evidence type="ECO:0000313" key="7">
    <source>
        <dbReference type="EMBL" id="EIC20502.1"/>
    </source>
</evidence>
<keyword evidence="4" id="KW-0677">Repeat</keyword>
<gene>
    <name evidence="7" type="ORF">Thi970DRAFT_04140</name>
</gene>
<sequence length="252" mass="28814">MLAFRQALALAPENGRARSNLLFSQAYTAALTPERQRQEAQRWEREVLSAEARAEARRRSFSPAPLRDRRLRLGLISAEFGSHPVGHFLLSWLRALNSERFALYCYPSLERPEPESARFRELADVWLPIDGLSDAQAVQQIRSDKIDVLIETRGHTENNRLGIIARRAAPVQCHYIGYFATTGLTEMDYFIGDAVLIPPEHDSHFTEQVWRLPRTRYAYEPLLQAPTRVGNHTRRDSFASAVSIRDDVKCLV</sequence>
<feature type="domain" description="O-GlcNAc transferase C-terminal" evidence="6">
    <location>
        <begin position="67"/>
        <end position="216"/>
    </location>
</feature>
<dbReference type="RefSeq" id="WP_009150905.1">
    <property type="nucleotide sequence ID" value="NZ_CP121471.1"/>
</dbReference>
<evidence type="ECO:0000256" key="5">
    <source>
        <dbReference type="ARBA" id="ARBA00022803"/>
    </source>
</evidence>
<keyword evidence="5" id="KW-0802">TPR repeat</keyword>